<organism evidence="2 3">
    <name type="scientific">Penicillium canescens</name>
    <dbReference type="NCBI Taxonomy" id="5083"/>
    <lineage>
        <taxon>Eukaryota</taxon>
        <taxon>Fungi</taxon>
        <taxon>Dikarya</taxon>
        <taxon>Ascomycota</taxon>
        <taxon>Pezizomycotina</taxon>
        <taxon>Eurotiomycetes</taxon>
        <taxon>Eurotiomycetidae</taxon>
        <taxon>Eurotiales</taxon>
        <taxon>Aspergillaceae</taxon>
        <taxon>Penicillium</taxon>
    </lineage>
</organism>
<dbReference type="EMBL" id="JAQJZL010000002">
    <property type="protein sequence ID" value="KAJ6051635.1"/>
    <property type="molecule type" value="Genomic_DNA"/>
</dbReference>
<keyword evidence="3" id="KW-1185">Reference proteome</keyword>
<name>A0AAD6IKQ9_PENCN</name>
<dbReference type="AlphaFoldDB" id="A0AAD6IKQ9"/>
<gene>
    <name evidence="2" type="ORF">N7460_002169</name>
</gene>
<dbReference type="Proteomes" id="UP001219568">
    <property type="component" value="Unassembled WGS sequence"/>
</dbReference>
<evidence type="ECO:0000256" key="1">
    <source>
        <dbReference type="SAM" id="MobiDB-lite"/>
    </source>
</evidence>
<comment type="caution">
    <text evidence="2">The sequence shown here is derived from an EMBL/GenBank/DDBJ whole genome shotgun (WGS) entry which is preliminary data.</text>
</comment>
<reference evidence="2" key="1">
    <citation type="journal article" date="2023" name="IMA Fungus">
        <title>Comparative genomic study of the Penicillium genus elucidates a diverse pangenome and 15 lateral gene transfer events.</title>
        <authorList>
            <person name="Petersen C."/>
            <person name="Sorensen T."/>
            <person name="Nielsen M.R."/>
            <person name="Sondergaard T.E."/>
            <person name="Sorensen J.L."/>
            <person name="Fitzpatrick D.A."/>
            <person name="Frisvad J.C."/>
            <person name="Nielsen K.L."/>
        </authorList>
    </citation>
    <scope>NUCLEOTIDE SEQUENCE</scope>
    <source>
        <strain evidence="2">IBT 15450</strain>
    </source>
</reference>
<proteinExistence type="predicted"/>
<protein>
    <submittedName>
        <fullName evidence="2">Uncharacterized protein</fullName>
    </submittedName>
</protein>
<feature type="region of interest" description="Disordered" evidence="1">
    <location>
        <begin position="17"/>
        <end position="36"/>
    </location>
</feature>
<evidence type="ECO:0000313" key="3">
    <source>
        <dbReference type="Proteomes" id="UP001219568"/>
    </source>
</evidence>
<evidence type="ECO:0000313" key="2">
    <source>
        <dbReference type="EMBL" id="KAJ6051635.1"/>
    </source>
</evidence>
<sequence length="141" mass="15957">MSLRHILRQLQSFISKQQSSNAGHLPSSGSSNATSNRCSIYDQVGVEGLHRESYGLTSNTIRVGSFEIPQDEQAFLTDVLIARTLSKIKWTHESIMNYIKRVHESPFATLAPEKRPIHFVLEDLEKLVVDTEVSIRNIIHN</sequence>
<accession>A0AAD6IKQ9</accession>
<reference evidence="2" key="2">
    <citation type="submission" date="2023-01" db="EMBL/GenBank/DDBJ databases">
        <authorList>
            <person name="Petersen C."/>
        </authorList>
    </citation>
    <scope>NUCLEOTIDE SEQUENCE</scope>
    <source>
        <strain evidence="2">IBT 15450</strain>
    </source>
</reference>